<keyword evidence="2" id="KW-0175">Coiled coil</keyword>
<dbReference type="Proteomes" id="UP000552097">
    <property type="component" value="Unassembled WGS sequence"/>
</dbReference>
<accession>A0A7W9LYV9</accession>
<dbReference type="PANTHER" id="PTHR32347">
    <property type="entry name" value="EFFLUX SYSTEM COMPONENT YKNX-RELATED"/>
    <property type="match status" value="1"/>
</dbReference>
<reference evidence="5 6" key="1">
    <citation type="submission" date="2020-08" db="EMBL/GenBank/DDBJ databases">
        <title>Sequencing the genomes of 1000 actinobacteria strains.</title>
        <authorList>
            <person name="Klenk H.-P."/>
        </authorList>
    </citation>
    <scope>NUCLEOTIDE SEQUENCE [LARGE SCALE GENOMIC DNA]</scope>
    <source>
        <strain evidence="5 6">DSM 45486</strain>
    </source>
</reference>
<comment type="subcellular location">
    <subcellularLocation>
        <location evidence="1">Cell envelope</location>
    </subcellularLocation>
</comment>
<dbReference type="InterPro" id="IPR036365">
    <property type="entry name" value="PGBD-like_sf"/>
</dbReference>
<gene>
    <name evidence="5" type="ORF">F4560_000841</name>
</gene>
<proteinExistence type="predicted"/>
<evidence type="ECO:0000259" key="4">
    <source>
        <dbReference type="Pfam" id="PF01471"/>
    </source>
</evidence>
<dbReference type="InterPro" id="IPR036366">
    <property type="entry name" value="PGBDSf"/>
</dbReference>
<feature type="domain" description="Peptidoglycan binding-like" evidence="4">
    <location>
        <begin position="161"/>
        <end position="208"/>
    </location>
</feature>
<dbReference type="PANTHER" id="PTHR32347:SF23">
    <property type="entry name" value="BLL5650 PROTEIN"/>
    <property type="match status" value="1"/>
</dbReference>
<dbReference type="InterPro" id="IPR002477">
    <property type="entry name" value="Peptidoglycan-bd-like"/>
</dbReference>
<sequence>MSRRRVWLGVGAGALAVAITVAGTLGIGGRGAPTAAAPEPPLTVEITKGPLARAATVEGTLGYGVETPISVRATGVVTWLPPEGTVVNQGETLLRVDDRPVVLLFGDLPMYRGLGETTPQAPSSPSTSSPSTRSPSTPSRTGAAQDPPTSAPAVPPVPFKGRDVRQFESNLAVLGYRGFAVDDTFNAQTTAAVKRWQRNLGVTETGVVEAGDVYYAPSALRIAGSAVRLGASATGDVLAVTATARQVTVSAPANDAAWAVVGAEVEVTLPDRRTVSGKIVSATPTQAQAQPSGGQATPGLKVVVDVPDQNALGSLDRSPVTVRYVAEKRDDVLSVPVSALVALAEGGYGLQFDDGRFVAVTTGLFADARVEVDGDGIGPGMRVRVPA</sequence>
<feature type="compositionally biased region" description="Low complexity" evidence="3">
    <location>
        <begin position="117"/>
        <end position="148"/>
    </location>
</feature>
<evidence type="ECO:0000313" key="6">
    <source>
        <dbReference type="Proteomes" id="UP000552097"/>
    </source>
</evidence>
<evidence type="ECO:0000256" key="2">
    <source>
        <dbReference type="ARBA" id="ARBA00023054"/>
    </source>
</evidence>
<dbReference type="Gene3D" id="1.10.101.10">
    <property type="entry name" value="PGBD-like superfamily/PGBD"/>
    <property type="match status" value="1"/>
</dbReference>
<dbReference type="SUPFAM" id="SSF47090">
    <property type="entry name" value="PGBD-like"/>
    <property type="match status" value="1"/>
</dbReference>
<dbReference type="GO" id="GO:0016787">
    <property type="term" value="F:hydrolase activity"/>
    <property type="evidence" value="ECO:0007669"/>
    <property type="project" value="UniProtKB-KW"/>
</dbReference>
<evidence type="ECO:0000313" key="5">
    <source>
        <dbReference type="EMBL" id="MBB5801073.1"/>
    </source>
</evidence>
<dbReference type="RefSeq" id="WP_312868401.1">
    <property type="nucleotide sequence ID" value="NZ_JACHMO010000001.1"/>
</dbReference>
<feature type="region of interest" description="Disordered" evidence="3">
    <location>
        <begin position="114"/>
        <end position="160"/>
    </location>
</feature>
<dbReference type="InterPro" id="IPR050465">
    <property type="entry name" value="UPF0194_transport"/>
</dbReference>
<comment type="caution">
    <text evidence="5">The sequence shown here is derived from an EMBL/GenBank/DDBJ whole genome shotgun (WGS) entry which is preliminary data.</text>
</comment>
<dbReference type="InterPro" id="IPR006311">
    <property type="entry name" value="TAT_signal"/>
</dbReference>
<keyword evidence="6" id="KW-1185">Reference proteome</keyword>
<dbReference type="PROSITE" id="PS51318">
    <property type="entry name" value="TAT"/>
    <property type="match status" value="1"/>
</dbReference>
<organism evidence="5 6">
    <name type="scientific">Saccharothrix ecbatanensis</name>
    <dbReference type="NCBI Taxonomy" id="1105145"/>
    <lineage>
        <taxon>Bacteria</taxon>
        <taxon>Bacillati</taxon>
        <taxon>Actinomycetota</taxon>
        <taxon>Actinomycetes</taxon>
        <taxon>Pseudonocardiales</taxon>
        <taxon>Pseudonocardiaceae</taxon>
        <taxon>Saccharothrix</taxon>
    </lineage>
</organism>
<evidence type="ECO:0000256" key="1">
    <source>
        <dbReference type="ARBA" id="ARBA00004196"/>
    </source>
</evidence>
<dbReference type="AlphaFoldDB" id="A0A7W9LYV9"/>
<dbReference type="GO" id="GO:0030313">
    <property type="term" value="C:cell envelope"/>
    <property type="evidence" value="ECO:0007669"/>
    <property type="project" value="UniProtKB-SubCell"/>
</dbReference>
<name>A0A7W9LYV9_9PSEU</name>
<protein>
    <submittedName>
        <fullName evidence="5">Peptidoglycan hydrolase-like protein with peptidoglycan-binding domain</fullName>
    </submittedName>
</protein>
<dbReference type="Pfam" id="PF01471">
    <property type="entry name" value="PG_binding_1"/>
    <property type="match status" value="1"/>
</dbReference>
<feature type="compositionally biased region" description="Pro residues" evidence="3">
    <location>
        <begin position="149"/>
        <end position="158"/>
    </location>
</feature>
<dbReference type="EMBL" id="JACHMO010000001">
    <property type="protein sequence ID" value="MBB5801073.1"/>
    <property type="molecule type" value="Genomic_DNA"/>
</dbReference>
<keyword evidence="5" id="KW-0378">Hydrolase</keyword>
<evidence type="ECO:0000256" key="3">
    <source>
        <dbReference type="SAM" id="MobiDB-lite"/>
    </source>
</evidence>